<dbReference type="Pfam" id="PF09981">
    <property type="entry name" value="DUF2218"/>
    <property type="match status" value="1"/>
</dbReference>
<sequence length="101" mass="11337">MIYLQASYPCSQPGRLILKLCKHFRHKVPAEFSAERGEVDFQPGRCSMRAGAESLLILIEGEDEQAIGRMQYILLDHVRRMERRPDLELAWAAGAVPVAAG</sequence>
<dbReference type="InterPro" id="IPR014543">
    <property type="entry name" value="UCP028291"/>
</dbReference>
<gene>
    <name evidence="1" type="ORF">HJ583_005870</name>
</gene>
<keyword evidence="2" id="KW-1185">Reference proteome</keyword>
<dbReference type="EMBL" id="JABCSC020000001">
    <property type="protein sequence ID" value="NSL54542.1"/>
    <property type="molecule type" value="Genomic_DNA"/>
</dbReference>
<protein>
    <submittedName>
        <fullName evidence="1">DUF2218 domain-containing protein</fullName>
    </submittedName>
</protein>
<accession>A0ABX2IDY2</accession>
<evidence type="ECO:0000313" key="1">
    <source>
        <dbReference type="EMBL" id="NSL54542.1"/>
    </source>
</evidence>
<proteinExistence type="predicted"/>
<reference evidence="1 2" key="1">
    <citation type="submission" date="2020-06" db="EMBL/GenBank/DDBJ databases">
        <title>Draft genome of Uliginosibacterium sp. IMCC34675.</title>
        <authorList>
            <person name="Song J."/>
        </authorList>
    </citation>
    <scope>NUCLEOTIDE SEQUENCE [LARGE SCALE GENOMIC DNA]</scope>
    <source>
        <strain evidence="1 2">IMCC34675</strain>
    </source>
</reference>
<evidence type="ECO:0000313" key="2">
    <source>
        <dbReference type="Proteomes" id="UP000778523"/>
    </source>
</evidence>
<organism evidence="1 2">
    <name type="scientific">Uliginosibacterium aquaticum</name>
    <dbReference type="NCBI Taxonomy" id="2731212"/>
    <lineage>
        <taxon>Bacteria</taxon>
        <taxon>Pseudomonadati</taxon>
        <taxon>Pseudomonadota</taxon>
        <taxon>Betaproteobacteria</taxon>
        <taxon>Rhodocyclales</taxon>
        <taxon>Zoogloeaceae</taxon>
        <taxon>Uliginosibacterium</taxon>
    </lineage>
</organism>
<comment type="caution">
    <text evidence="1">The sequence shown here is derived from an EMBL/GenBank/DDBJ whole genome shotgun (WGS) entry which is preliminary data.</text>
</comment>
<dbReference type="RefSeq" id="WP_170021025.1">
    <property type="nucleotide sequence ID" value="NZ_JABCSC020000001.1"/>
</dbReference>
<dbReference type="Proteomes" id="UP000778523">
    <property type="component" value="Unassembled WGS sequence"/>
</dbReference>
<dbReference type="Gene3D" id="3.30.310.50">
    <property type="entry name" value="Alpha-D-phosphohexomutase, C-terminal domain"/>
    <property type="match status" value="1"/>
</dbReference>
<name>A0ABX2IDY2_9RHOO</name>